<dbReference type="AlphaFoldDB" id="A0A5C1AB76"/>
<dbReference type="OrthoDB" id="9811121at2"/>
<dbReference type="InterPro" id="IPR036526">
    <property type="entry name" value="C-N_Hydrolase_sf"/>
</dbReference>
<dbReference type="RefSeq" id="WP_149111334.1">
    <property type="nucleotide sequence ID" value="NZ_CP042425.1"/>
</dbReference>
<evidence type="ECO:0000256" key="1">
    <source>
        <dbReference type="ARBA" id="ARBA00008129"/>
    </source>
</evidence>
<dbReference type="KEGG" id="lrs:PX52LOC_03589"/>
<dbReference type="EMBL" id="CP042425">
    <property type="protein sequence ID" value="QEL16629.1"/>
    <property type="molecule type" value="Genomic_DNA"/>
</dbReference>
<dbReference type="PROSITE" id="PS00921">
    <property type="entry name" value="NITRIL_CHT_2"/>
    <property type="match status" value="1"/>
</dbReference>
<feature type="domain" description="CN hydrolase" evidence="4">
    <location>
        <begin position="4"/>
        <end position="271"/>
    </location>
</feature>
<evidence type="ECO:0000259" key="4">
    <source>
        <dbReference type="PROSITE" id="PS50263"/>
    </source>
</evidence>
<feature type="active site" description="Proton acceptor" evidence="2">
    <location>
        <position position="44"/>
    </location>
</feature>
<keyword evidence="6" id="KW-1185">Reference proteome</keyword>
<dbReference type="CDD" id="cd07564">
    <property type="entry name" value="nitrilases_CHs"/>
    <property type="match status" value="1"/>
</dbReference>
<dbReference type="InterPro" id="IPR003010">
    <property type="entry name" value="C-N_Hydrolase"/>
</dbReference>
<dbReference type="Proteomes" id="UP000324974">
    <property type="component" value="Chromosome"/>
</dbReference>
<dbReference type="PROSITE" id="PS50263">
    <property type="entry name" value="CN_HYDROLASE"/>
    <property type="match status" value="1"/>
</dbReference>
<dbReference type="PANTHER" id="PTHR46044:SF1">
    <property type="entry name" value="CN HYDROLASE DOMAIN-CONTAINING PROTEIN"/>
    <property type="match status" value="1"/>
</dbReference>
<evidence type="ECO:0000256" key="3">
    <source>
        <dbReference type="SAM" id="MobiDB-lite"/>
    </source>
</evidence>
<organism evidence="5 6">
    <name type="scientific">Limnoglobus roseus</name>
    <dbReference type="NCBI Taxonomy" id="2598579"/>
    <lineage>
        <taxon>Bacteria</taxon>
        <taxon>Pseudomonadati</taxon>
        <taxon>Planctomycetota</taxon>
        <taxon>Planctomycetia</taxon>
        <taxon>Gemmatales</taxon>
        <taxon>Gemmataceae</taxon>
        <taxon>Limnoglobus</taxon>
    </lineage>
</organism>
<dbReference type="Gene3D" id="3.60.110.10">
    <property type="entry name" value="Carbon-nitrogen hydrolase"/>
    <property type="match status" value="1"/>
</dbReference>
<protein>
    <submittedName>
        <fullName evidence="5">Carbon-nitrogen hydrolase</fullName>
    </submittedName>
</protein>
<dbReference type="InterPro" id="IPR000132">
    <property type="entry name" value="Nitrilase/CN_hydratase_CS"/>
</dbReference>
<comment type="similarity">
    <text evidence="1">Belongs to the carbon-nitrogen hydrolase superfamily. Nitrilase family.</text>
</comment>
<dbReference type="Pfam" id="PF00795">
    <property type="entry name" value="CN_hydrolase"/>
    <property type="match status" value="1"/>
</dbReference>
<proteinExistence type="inferred from homology"/>
<dbReference type="GO" id="GO:0000257">
    <property type="term" value="F:nitrilase activity"/>
    <property type="evidence" value="ECO:0007669"/>
    <property type="project" value="UniProtKB-ARBA"/>
</dbReference>
<dbReference type="SUPFAM" id="SSF56317">
    <property type="entry name" value="Carbon-nitrogen hydrolase"/>
    <property type="match status" value="1"/>
</dbReference>
<dbReference type="PANTHER" id="PTHR46044">
    <property type="entry name" value="NITRILASE"/>
    <property type="match status" value="1"/>
</dbReference>
<accession>A0A5C1AB76</accession>
<evidence type="ECO:0000313" key="6">
    <source>
        <dbReference type="Proteomes" id="UP000324974"/>
    </source>
</evidence>
<gene>
    <name evidence="5" type="ORF">PX52LOC_03589</name>
</gene>
<evidence type="ECO:0000313" key="5">
    <source>
        <dbReference type="EMBL" id="QEL16629.1"/>
    </source>
</evidence>
<dbReference type="InterPro" id="IPR044149">
    <property type="entry name" value="Nitrilases_CHs"/>
</dbReference>
<evidence type="ECO:0000256" key="2">
    <source>
        <dbReference type="PROSITE-ProRule" id="PRU10139"/>
    </source>
</evidence>
<name>A0A5C1AB76_9BACT</name>
<keyword evidence="5" id="KW-0378">Hydrolase</keyword>
<reference evidence="6" key="1">
    <citation type="submission" date="2019-08" db="EMBL/GenBank/DDBJ databases">
        <title>Limnoglobus roseus gen. nov., sp. nov., a novel freshwater planctomycete with a giant genome from the family Gemmataceae.</title>
        <authorList>
            <person name="Kulichevskaya I.S."/>
            <person name="Naumoff D.G."/>
            <person name="Miroshnikov K."/>
            <person name="Ivanova A."/>
            <person name="Philippov D.A."/>
            <person name="Hakobyan A."/>
            <person name="Rijpstra I.C."/>
            <person name="Sinninghe Damste J.S."/>
            <person name="Liesack W."/>
            <person name="Dedysh S.N."/>
        </authorList>
    </citation>
    <scope>NUCLEOTIDE SEQUENCE [LARGE SCALE GENOMIC DNA]</scope>
    <source>
        <strain evidence="6">PX52</strain>
    </source>
</reference>
<feature type="region of interest" description="Disordered" evidence="3">
    <location>
        <begin position="302"/>
        <end position="324"/>
    </location>
</feature>
<dbReference type="PROSITE" id="PS00920">
    <property type="entry name" value="NITRIL_CHT_1"/>
    <property type="match status" value="1"/>
</dbReference>
<sequence length="324" mass="34269">MSTTRVAVVQTGSILFDTAGTVEKLRHRVAEAAGLGARLVVFPEAFVGGYPKGYGFGARLGSRTPEGREEFRRYFEAAVEVPGPATAAIGAAAREHGVHLVVGVVERAGATLYCSALFFGPNGALLGKHRKLVPTATERLVWGRGDGSTLTVVDTPVGRTGAAICWENYMPLLRTAMYAKGVEVYCAITVDDRDTWLPTVRHIALEGRCFVLSACQFLTRKDCPPGHGDVSGDDPAAVLIRGGSCVVGPLGQVLAGPVFGEEAVLTADLDPADIPRARFDFDPVGHYARPDVFRLSVNEAPQTGVDFGGTQSPSAGLEGEKEQS</sequence>